<accession>A0ABR2G8A4</accession>
<comment type="caution">
    <text evidence="7">The sequence shown here is derived from an EMBL/GenBank/DDBJ whole genome shotgun (WGS) entry which is preliminary data.</text>
</comment>
<gene>
    <name evidence="7" type="ORF">V6N12_064814</name>
</gene>
<dbReference type="InterPro" id="IPR036259">
    <property type="entry name" value="MFS_trans_sf"/>
</dbReference>
<keyword evidence="5 6" id="KW-0472">Membrane</keyword>
<evidence type="ECO:0000256" key="3">
    <source>
        <dbReference type="ARBA" id="ARBA00022692"/>
    </source>
</evidence>
<evidence type="ECO:0000256" key="6">
    <source>
        <dbReference type="SAM" id="Phobius"/>
    </source>
</evidence>
<dbReference type="InterPro" id="IPR005828">
    <property type="entry name" value="MFS_sugar_transport-like"/>
</dbReference>
<evidence type="ECO:0000313" key="7">
    <source>
        <dbReference type="EMBL" id="KAK8596317.1"/>
    </source>
</evidence>
<dbReference type="PANTHER" id="PTHR48023:SF6">
    <property type="entry name" value="D-XYLOSE-PROTON SYMPORTER-LIKE 3, CHLOROPLASTIC"/>
    <property type="match status" value="1"/>
</dbReference>
<dbReference type="Gene3D" id="1.20.1250.20">
    <property type="entry name" value="MFS general substrate transporter like domains"/>
    <property type="match status" value="1"/>
</dbReference>
<proteinExistence type="predicted"/>
<keyword evidence="2" id="KW-0813">Transport</keyword>
<keyword evidence="8" id="KW-1185">Reference proteome</keyword>
<keyword evidence="4 6" id="KW-1133">Transmembrane helix</keyword>
<evidence type="ECO:0008006" key="9">
    <source>
        <dbReference type="Google" id="ProtNLM"/>
    </source>
</evidence>
<feature type="transmembrane region" description="Helical" evidence="6">
    <location>
        <begin position="26"/>
        <end position="56"/>
    </location>
</feature>
<comment type="subcellular location">
    <subcellularLocation>
        <location evidence="1">Membrane</location>
    </subcellularLocation>
</comment>
<sequence length="121" mass="12981">MSLSLELSGTTWFNLSAAQLGRRRELIIAALLYLLGGVLTASAPDLIVLLVGRLLYGLGIGSVSFLKPTGGISGRFIMMCLPVTFLHVSHLTGYAWGSVVHSRNLPVSDTWYTDISTGIIC</sequence>
<name>A0ABR2G8A4_9ROSI</name>
<feature type="transmembrane region" description="Helical" evidence="6">
    <location>
        <begin position="76"/>
        <end position="96"/>
    </location>
</feature>
<organism evidence="7 8">
    <name type="scientific">Hibiscus sabdariffa</name>
    <name type="common">roselle</name>
    <dbReference type="NCBI Taxonomy" id="183260"/>
    <lineage>
        <taxon>Eukaryota</taxon>
        <taxon>Viridiplantae</taxon>
        <taxon>Streptophyta</taxon>
        <taxon>Embryophyta</taxon>
        <taxon>Tracheophyta</taxon>
        <taxon>Spermatophyta</taxon>
        <taxon>Magnoliopsida</taxon>
        <taxon>eudicotyledons</taxon>
        <taxon>Gunneridae</taxon>
        <taxon>Pentapetalae</taxon>
        <taxon>rosids</taxon>
        <taxon>malvids</taxon>
        <taxon>Malvales</taxon>
        <taxon>Malvaceae</taxon>
        <taxon>Malvoideae</taxon>
        <taxon>Hibiscus</taxon>
    </lineage>
</organism>
<dbReference type="EMBL" id="JBBPBM010000002">
    <property type="protein sequence ID" value="KAK8596317.1"/>
    <property type="molecule type" value="Genomic_DNA"/>
</dbReference>
<evidence type="ECO:0000256" key="4">
    <source>
        <dbReference type="ARBA" id="ARBA00022989"/>
    </source>
</evidence>
<dbReference type="PANTHER" id="PTHR48023">
    <property type="entry name" value="D-XYLOSE-PROTON SYMPORTER-LIKE 2"/>
    <property type="match status" value="1"/>
</dbReference>
<dbReference type="SUPFAM" id="SSF103473">
    <property type="entry name" value="MFS general substrate transporter"/>
    <property type="match status" value="1"/>
</dbReference>
<dbReference type="Pfam" id="PF00083">
    <property type="entry name" value="Sugar_tr"/>
    <property type="match status" value="1"/>
</dbReference>
<evidence type="ECO:0000256" key="1">
    <source>
        <dbReference type="ARBA" id="ARBA00004370"/>
    </source>
</evidence>
<keyword evidence="3 6" id="KW-0812">Transmembrane</keyword>
<evidence type="ECO:0000313" key="8">
    <source>
        <dbReference type="Proteomes" id="UP001472677"/>
    </source>
</evidence>
<protein>
    <recommendedName>
        <fullName evidence="9">Major facilitator superfamily (MFS) profile domain-containing protein</fullName>
    </recommendedName>
</protein>
<evidence type="ECO:0000256" key="5">
    <source>
        <dbReference type="ARBA" id="ARBA00023136"/>
    </source>
</evidence>
<dbReference type="Proteomes" id="UP001472677">
    <property type="component" value="Unassembled WGS sequence"/>
</dbReference>
<dbReference type="InterPro" id="IPR050820">
    <property type="entry name" value="MFS_Sugar_Transporter"/>
</dbReference>
<evidence type="ECO:0000256" key="2">
    <source>
        <dbReference type="ARBA" id="ARBA00022448"/>
    </source>
</evidence>
<reference evidence="7 8" key="1">
    <citation type="journal article" date="2024" name="G3 (Bethesda)">
        <title>Genome assembly of Hibiscus sabdariffa L. provides insights into metabolisms of medicinal natural products.</title>
        <authorList>
            <person name="Kim T."/>
        </authorList>
    </citation>
    <scope>NUCLEOTIDE SEQUENCE [LARGE SCALE GENOMIC DNA]</scope>
    <source>
        <strain evidence="7">TK-2024</strain>
        <tissue evidence="7">Old leaves</tissue>
    </source>
</reference>